<keyword evidence="1" id="KW-0812">Transmembrane</keyword>
<feature type="transmembrane region" description="Helical" evidence="1">
    <location>
        <begin position="97"/>
        <end position="116"/>
    </location>
</feature>
<reference evidence="3 4" key="1">
    <citation type="journal article" date="2016" name="Front. Microbiol.">
        <title>Comparative Genomics Analysis of Streptomyces Species Reveals Their Adaptation to the Marine Environment and Their Diversity at the Genomic Level.</title>
        <authorList>
            <person name="Tian X."/>
            <person name="Zhang Z."/>
            <person name="Yang T."/>
            <person name="Chen M."/>
            <person name="Li J."/>
            <person name="Chen F."/>
            <person name="Yang J."/>
            <person name="Li W."/>
            <person name="Zhang B."/>
            <person name="Zhang Z."/>
            <person name="Wu J."/>
            <person name="Zhang C."/>
            <person name="Long L."/>
            <person name="Xiao J."/>
        </authorList>
    </citation>
    <scope>NUCLEOTIDE SEQUENCE [LARGE SCALE GENOMIC DNA]</scope>
    <source>
        <strain evidence="3 4">SCSIO 10390</strain>
    </source>
</reference>
<gene>
    <name evidence="3" type="ORF">AN215_25905</name>
</gene>
<sequence length="159" mass="16763">MAVWGAVRYPGLPDRLPAHIGPDGIDAWTAKGVGAAFVPVFIYAGLTVVLTGCAALATRITPQDELPEPRNRWSGAAAAMTNRPASGVSARRTARSLLIMNALSGAGFLPLCWLQWRTPETAAVPAWVMPGTLTLFLLGLVPVGVACARDMAEKRTARA</sequence>
<evidence type="ECO:0000313" key="4">
    <source>
        <dbReference type="Proteomes" id="UP000176087"/>
    </source>
</evidence>
<dbReference type="EMBL" id="LJGT01000041">
    <property type="protein sequence ID" value="OEU86382.1"/>
    <property type="molecule type" value="Genomic_DNA"/>
</dbReference>
<accession>A0A1E7JIT8</accession>
<proteinExistence type="predicted"/>
<dbReference type="InterPro" id="IPR012867">
    <property type="entry name" value="DUF1648"/>
</dbReference>
<keyword evidence="1" id="KW-0472">Membrane</keyword>
<feature type="transmembrane region" description="Helical" evidence="1">
    <location>
        <begin position="128"/>
        <end position="148"/>
    </location>
</feature>
<protein>
    <recommendedName>
        <fullName evidence="2">DUF1648 domain-containing protein</fullName>
    </recommendedName>
</protein>
<feature type="transmembrane region" description="Helical" evidence="1">
    <location>
        <begin position="36"/>
        <end position="57"/>
    </location>
</feature>
<feature type="domain" description="DUF1648" evidence="2">
    <location>
        <begin position="1"/>
        <end position="42"/>
    </location>
</feature>
<comment type="caution">
    <text evidence="3">The sequence shown here is derived from an EMBL/GenBank/DDBJ whole genome shotgun (WGS) entry which is preliminary data.</text>
</comment>
<dbReference type="AlphaFoldDB" id="A0A1E7JIT8"/>
<name>A0A1E7JIT8_9ACTN</name>
<dbReference type="Proteomes" id="UP000176087">
    <property type="component" value="Unassembled WGS sequence"/>
</dbReference>
<keyword evidence="1" id="KW-1133">Transmembrane helix</keyword>
<dbReference type="Pfam" id="PF07853">
    <property type="entry name" value="DUF1648"/>
    <property type="match status" value="1"/>
</dbReference>
<keyword evidence="4" id="KW-1185">Reference proteome</keyword>
<evidence type="ECO:0000256" key="1">
    <source>
        <dbReference type="SAM" id="Phobius"/>
    </source>
</evidence>
<evidence type="ECO:0000313" key="3">
    <source>
        <dbReference type="EMBL" id="OEU86382.1"/>
    </source>
</evidence>
<organism evidence="3 4">
    <name type="scientific">Streptomyces abyssalis</name>
    <dbReference type="NCBI Taxonomy" id="933944"/>
    <lineage>
        <taxon>Bacteria</taxon>
        <taxon>Bacillati</taxon>
        <taxon>Actinomycetota</taxon>
        <taxon>Actinomycetes</taxon>
        <taxon>Kitasatosporales</taxon>
        <taxon>Streptomycetaceae</taxon>
        <taxon>Streptomyces</taxon>
    </lineage>
</organism>
<evidence type="ECO:0000259" key="2">
    <source>
        <dbReference type="Pfam" id="PF07853"/>
    </source>
</evidence>